<comment type="caution">
    <text evidence="1">The sequence shown here is derived from an EMBL/GenBank/DDBJ whole genome shotgun (WGS) entry which is preliminary data.</text>
</comment>
<evidence type="ECO:0000313" key="1">
    <source>
        <dbReference type="EMBL" id="CAA7050284.1"/>
    </source>
</evidence>
<dbReference type="Proteomes" id="UP000467841">
    <property type="component" value="Unassembled WGS sequence"/>
</dbReference>
<gene>
    <name evidence="1" type="ORF">MERR_LOCUS37519</name>
</gene>
<dbReference type="EMBL" id="CACVBM020001441">
    <property type="protein sequence ID" value="CAA7050284.1"/>
    <property type="molecule type" value="Genomic_DNA"/>
</dbReference>
<keyword evidence="2" id="KW-1185">Reference proteome</keyword>
<organism evidence="1 2">
    <name type="scientific">Microthlaspi erraticum</name>
    <dbReference type="NCBI Taxonomy" id="1685480"/>
    <lineage>
        <taxon>Eukaryota</taxon>
        <taxon>Viridiplantae</taxon>
        <taxon>Streptophyta</taxon>
        <taxon>Embryophyta</taxon>
        <taxon>Tracheophyta</taxon>
        <taxon>Spermatophyta</taxon>
        <taxon>Magnoliopsida</taxon>
        <taxon>eudicotyledons</taxon>
        <taxon>Gunneridae</taxon>
        <taxon>Pentapetalae</taxon>
        <taxon>rosids</taxon>
        <taxon>malvids</taxon>
        <taxon>Brassicales</taxon>
        <taxon>Brassicaceae</taxon>
        <taxon>Coluteocarpeae</taxon>
        <taxon>Microthlaspi</taxon>
    </lineage>
</organism>
<accession>A0A6D2KQ49</accession>
<reference evidence="1" key="1">
    <citation type="submission" date="2020-01" db="EMBL/GenBank/DDBJ databases">
        <authorList>
            <person name="Mishra B."/>
        </authorList>
    </citation>
    <scope>NUCLEOTIDE SEQUENCE [LARGE SCALE GENOMIC DNA]</scope>
</reference>
<evidence type="ECO:0000313" key="2">
    <source>
        <dbReference type="Proteomes" id="UP000467841"/>
    </source>
</evidence>
<name>A0A6D2KQ49_9BRAS</name>
<sequence>MHLYAPAQTRSDGITFPEGYPSQSYTQKRSASITFPEGFSEARGGVWWLQNATPCFRMQPMALLHAWSSFFHPNPLESNGTFPLVHSPSCWVAERDWFVEDEHLLLDPIFLDQVAPFHWLIVDQINKLLSV</sequence>
<proteinExistence type="predicted"/>
<protein>
    <submittedName>
        <fullName evidence="1">Uncharacterized protein</fullName>
    </submittedName>
</protein>
<dbReference type="AlphaFoldDB" id="A0A6D2KQ49"/>